<dbReference type="Pfam" id="PF00751">
    <property type="entry name" value="DM"/>
    <property type="match status" value="1"/>
</dbReference>
<comment type="subcellular location">
    <subcellularLocation>
        <location evidence="5">Nucleus</location>
    </subcellularLocation>
</comment>
<evidence type="ECO:0000313" key="9">
    <source>
        <dbReference type="RefSeq" id="XP_014475132.1"/>
    </source>
</evidence>
<proteinExistence type="predicted"/>
<accession>A0A6P3XA49</accession>
<feature type="domain" description="DM" evidence="7">
    <location>
        <begin position="30"/>
        <end position="77"/>
    </location>
</feature>
<keyword evidence="4 5" id="KW-0539">Nucleus</keyword>
<dbReference type="RefSeq" id="XP_014475133.1">
    <property type="nucleotide sequence ID" value="XM_014619647.1"/>
</dbReference>
<evidence type="ECO:0000256" key="5">
    <source>
        <dbReference type="PROSITE-ProRule" id="PRU00070"/>
    </source>
</evidence>
<feature type="compositionally biased region" description="Basic residues" evidence="6">
    <location>
        <begin position="67"/>
        <end position="78"/>
    </location>
</feature>
<dbReference type="CTD" id="40940"/>
<gene>
    <name evidence="9 10" type="primary">LOC106744688</name>
</gene>
<dbReference type="GO" id="GO:0046872">
    <property type="term" value="F:metal ion binding"/>
    <property type="evidence" value="ECO:0007669"/>
    <property type="project" value="UniProtKB-KW"/>
</dbReference>
<name>A0A6P3XA49_DINQU</name>
<keyword evidence="3 5" id="KW-0238">DNA-binding</keyword>
<feature type="region of interest" description="Disordered" evidence="6">
    <location>
        <begin position="67"/>
        <end position="112"/>
    </location>
</feature>
<dbReference type="PANTHER" id="PTHR12322:SF100">
    <property type="entry name" value="PROTEIN DOUBLESEX"/>
    <property type="match status" value="1"/>
</dbReference>
<keyword evidence="2 5" id="KW-0862">Zinc</keyword>
<dbReference type="PROSITE" id="PS50809">
    <property type="entry name" value="DM_2"/>
    <property type="match status" value="1"/>
</dbReference>
<dbReference type="KEGG" id="dqu:106744688"/>
<evidence type="ECO:0000259" key="7">
    <source>
        <dbReference type="PROSITE" id="PS50809"/>
    </source>
</evidence>
<keyword evidence="8" id="KW-1185">Reference proteome</keyword>
<evidence type="ECO:0000256" key="6">
    <source>
        <dbReference type="SAM" id="MobiDB-lite"/>
    </source>
</evidence>
<evidence type="ECO:0000313" key="8">
    <source>
        <dbReference type="Proteomes" id="UP000515204"/>
    </source>
</evidence>
<dbReference type="PROSITE" id="PS40000">
    <property type="entry name" value="DM_1"/>
    <property type="match status" value="1"/>
</dbReference>
<evidence type="ECO:0000256" key="2">
    <source>
        <dbReference type="ARBA" id="ARBA00022833"/>
    </source>
</evidence>
<dbReference type="InterPro" id="IPR036407">
    <property type="entry name" value="DM_DNA-bd_sf"/>
</dbReference>
<dbReference type="GO" id="GO:0000978">
    <property type="term" value="F:RNA polymerase II cis-regulatory region sequence-specific DNA binding"/>
    <property type="evidence" value="ECO:0007669"/>
    <property type="project" value="TreeGrafter"/>
</dbReference>
<dbReference type="InterPro" id="IPR001275">
    <property type="entry name" value="DM_DNA-bd"/>
</dbReference>
<sequence length="197" mass="22755">MNVMDNEDTNGSEPAESNTSSVGTRTPPGCARCRNHNVNIGLKGHKRYCKYRYCMCRKCTETLARQRKMAKKTRQQRARKQDEHRKLTGRLPDEQVDPSPSDVEDTPEPVEKKRKNDNLEILLQYSLKEMYHFRIAWPLMSLVTTIVKYGQEYASEADIAEAISRISRVSIIRHAKIIHRTIVQNVILLFLANLFPP</sequence>
<dbReference type="GO" id="GO:0005634">
    <property type="term" value="C:nucleus"/>
    <property type="evidence" value="ECO:0007669"/>
    <property type="project" value="UniProtKB-SubCell"/>
</dbReference>
<dbReference type="PANTHER" id="PTHR12322">
    <property type="entry name" value="DOUBLESEX AND MAB-3 RELATED TRANSCRIPTION FACTOR DMRT"/>
    <property type="match status" value="1"/>
</dbReference>
<organism evidence="8 9">
    <name type="scientific">Dinoponera quadriceps</name>
    <name type="common">South American ant</name>
    <dbReference type="NCBI Taxonomy" id="609295"/>
    <lineage>
        <taxon>Eukaryota</taxon>
        <taxon>Metazoa</taxon>
        <taxon>Ecdysozoa</taxon>
        <taxon>Arthropoda</taxon>
        <taxon>Hexapoda</taxon>
        <taxon>Insecta</taxon>
        <taxon>Pterygota</taxon>
        <taxon>Neoptera</taxon>
        <taxon>Endopterygota</taxon>
        <taxon>Hymenoptera</taxon>
        <taxon>Apocrita</taxon>
        <taxon>Aculeata</taxon>
        <taxon>Formicoidea</taxon>
        <taxon>Formicidae</taxon>
        <taxon>Ponerinae</taxon>
        <taxon>Ponerini</taxon>
        <taxon>Dinoponera</taxon>
    </lineage>
</organism>
<evidence type="ECO:0000313" key="10">
    <source>
        <dbReference type="RefSeq" id="XP_014475133.1"/>
    </source>
</evidence>
<feature type="compositionally biased region" description="Acidic residues" evidence="6">
    <location>
        <begin position="1"/>
        <end position="10"/>
    </location>
</feature>
<protein>
    <submittedName>
        <fullName evidence="9 10">Uncharacterized protein LOC106744688 isoform X1</fullName>
    </submittedName>
</protein>
<dbReference type="AlphaFoldDB" id="A0A6P3XA49"/>
<dbReference type="GO" id="GO:0000981">
    <property type="term" value="F:DNA-binding transcription factor activity, RNA polymerase II-specific"/>
    <property type="evidence" value="ECO:0007669"/>
    <property type="project" value="TreeGrafter"/>
</dbReference>
<dbReference type="Gene3D" id="4.10.1040.10">
    <property type="entry name" value="DM DNA-binding domain"/>
    <property type="match status" value="1"/>
</dbReference>
<dbReference type="GO" id="GO:0007548">
    <property type="term" value="P:sex differentiation"/>
    <property type="evidence" value="ECO:0007669"/>
    <property type="project" value="TreeGrafter"/>
</dbReference>
<dbReference type="RefSeq" id="XP_014475132.1">
    <property type="nucleotide sequence ID" value="XM_014619646.1"/>
</dbReference>
<reference evidence="9 10" key="1">
    <citation type="submission" date="2025-04" db="UniProtKB">
        <authorList>
            <consortium name="RefSeq"/>
        </authorList>
    </citation>
    <scope>IDENTIFICATION</scope>
</reference>
<feature type="compositionally biased region" description="Polar residues" evidence="6">
    <location>
        <begin position="11"/>
        <end position="24"/>
    </location>
</feature>
<evidence type="ECO:0000256" key="3">
    <source>
        <dbReference type="ARBA" id="ARBA00023125"/>
    </source>
</evidence>
<dbReference type="Proteomes" id="UP000515204">
    <property type="component" value="Unplaced"/>
</dbReference>
<dbReference type="OrthoDB" id="5842031at2759"/>
<feature type="region of interest" description="Disordered" evidence="6">
    <location>
        <begin position="1"/>
        <end position="36"/>
    </location>
</feature>
<dbReference type="SMART" id="SM00301">
    <property type="entry name" value="DM"/>
    <property type="match status" value="1"/>
</dbReference>
<dbReference type="SUPFAM" id="SSF82927">
    <property type="entry name" value="Cysteine-rich DNA binding domain, (DM domain)"/>
    <property type="match status" value="1"/>
</dbReference>
<dbReference type="GeneID" id="106744688"/>
<feature type="DNA-binding region" description="DM" evidence="5">
    <location>
        <begin position="30"/>
        <end position="77"/>
    </location>
</feature>
<evidence type="ECO:0000256" key="4">
    <source>
        <dbReference type="ARBA" id="ARBA00023242"/>
    </source>
</evidence>
<dbReference type="InterPro" id="IPR026607">
    <property type="entry name" value="DMRT"/>
</dbReference>
<keyword evidence="1 5" id="KW-0479">Metal-binding</keyword>
<evidence type="ECO:0000256" key="1">
    <source>
        <dbReference type="ARBA" id="ARBA00022723"/>
    </source>
</evidence>